<evidence type="ECO:0000259" key="1">
    <source>
        <dbReference type="Pfam" id="PF23774"/>
    </source>
</evidence>
<dbReference type="InterPro" id="IPR056421">
    <property type="entry name" value="TPR_GEMI5"/>
</dbReference>
<dbReference type="GO" id="GO:0032797">
    <property type="term" value="C:SMN complex"/>
    <property type="evidence" value="ECO:0007669"/>
    <property type="project" value="TreeGrafter"/>
</dbReference>
<evidence type="ECO:0000313" key="3">
    <source>
        <dbReference type="Proteomes" id="UP000691718"/>
    </source>
</evidence>
<accession>A0A8S3X916</accession>
<dbReference type="Proteomes" id="UP000691718">
    <property type="component" value="Unassembled WGS sequence"/>
</dbReference>
<dbReference type="PANTHER" id="PTHR46362">
    <property type="entry name" value="GEM-ASSOCIATED PROTEIN 5"/>
    <property type="match status" value="1"/>
</dbReference>
<dbReference type="GO" id="GO:0003730">
    <property type="term" value="F:mRNA 3'-UTR binding"/>
    <property type="evidence" value="ECO:0007669"/>
    <property type="project" value="TreeGrafter"/>
</dbReference>
<keyword evidence="3" id="KW-1185">Reference proteome</keyword>
<evidence type="ECO:0000313" key="2">
    <source>
        <dbReference type="EMBL" id="CAG5010330.1"/>
    </source>
</evidence>
<gene>
    <name evidence="2" type="ORF">PAPOLLO_LOCUS15411</name>
</gene>
<dbReference type="Pfam" id="PF23774">
    <property type="entry name" value="TPR_GEMI5"/>
    <property type="match status" value="1"/>
</dbReference>
<organism evidence="2 3">
    <name type="scientific">Parnassius apollo</name>
    <name type="common">Apollo butterfly</name>
    <name type="synonym">Papilio apollo</name>
    <dbReference type="NCBI Taxonomy" id="110799"/>
    <lineage>
        <taxon>Eukaryota</taxon>
        <taxon>Metazoa</taxon>
        <taxon>Ecdysozoa</taxon>
        <taxon>Arthropoda</taxon>
        <taxon>Hexapoda</taxon>
        <taxon>Insecta</taxon>
        <taxon>Pterygota</taxon>
        <taxon>Neoptera</taxon>
        <taxon>Endopterygota</taxon>
        <taxon>Lepidoptera</taxon>
        <taxon>Glossata</taxon>
        <taxon>Ditrysia</taxon>
        <taxon>Papilionoidea</taxon>
        <taxon>Papilionidae</taxon>
        <taxon>Parnassiinae</taxon>
        <taxon>Parnassini</taxon>
        <taxon>Parnassius</taxon>
        <taxon>Parnassius</taxon>
    </lineage>
</organism>
<name>A0A8S3X916_PARAO</name>
<protein>
    <submittedName>
        <fullName evidence="2">(apollo) hypothetical protein</fullName>
    </submittedName>
</protein>
<feature type="domain" description="Gem-associated protein 5 TPR" evidence="1">
    <location>
        <begin position="1"/>
        <end position="213"/>
    </location>
</feature>
<dbReference type="InterPro" id="IPR052640">
    <property type="entry name" value="Gemin-5"/>
</dbReference>
<proteinExistence type="predicted"/>
<dbReference type="EMBL" id="CAJQZP010001030">
    <property type="protein sequence ID" value="CAG5010330.1"/>
    <property type="molecule type" value="Genomic_DNA"/>
</dbReference>
<sequence length="258" mass="28873">MFGSTNEINEVLDMEMEHHLSNGNVEAWIMLSIFRGHIDAMIQFASQRDLLCPYLISISPCVSFKYWKDATQLYLAQIDRLVAKGEEDKLLQFKNYGGPVYRKVGSLLSVHDVKGAVAALIESRLYKEAYILCRTRHMESIASETLHKWAEDCFRTGSWTLAAICYIALGDLSQAATILGKSQNQACLCLAADIAKVAGYNTFADHIEERKLQVKPKKMKTETDKLLEDLPSRMELLMKSGMGVDTPALNASASEINE</sequence>
<dbReference type="PANTHER" id="PTHR46362:SF1">
    <property type="entry name" value="GEM-ASSOCIATED PROTEIN 5"/>
    <property type="match status" value="1"/>
</dbReference>
<dbReference type="GO" id="GO:0005634">
    <property type="term" value="C:nucleus"/>
    <property type="evidence" value="ECO:0007669"/>
    <property type="project" value="TreeGrafter"/>
</dbReference>
<dbReference type="GO" id="GO:0000387">
    <property type="term" value="P:spliceosomal snRNP assembly"/>
    <property type="evidence" value="ECO:0007669"/>
    <property type="project" value="TreeGrafter"/>
</dbReference>
<dbReference type="AlphaFoldDB" id="A0A8S3X916"/>
<dbReference type="OrthoDB" id="7326421at2759"/>
<reference evidence="2" key="1">
    <citation type="submission" date="2021-04" db="EMBL/GenBank/DDBJ databases">
        <authorList>
            <person name="Tunstrom K."/>
        </authorList>
    </citation>
    <scope>NUCLEOTIDE SEQUENCE</scope>
</reference>
<comment type="caution">
    <text evidence="2">The sequence shown here is derived from an EMBL/GenBank/DDBJ whole genome shotgun (WGS) entry which is preliminary data.</text>
</comment>